<name>A0ABQ5A741_9ASTR</name>
<evidence type="ECO:0000313" key="3">
    <source>
        <dbReference type="Proteomes" id="UP001151760"/>
    </source>
</evidence>
<gene>
    <name evidence="2" type="ORF">Tco_0804070</name>
</gene>
<feature type="region of interest" description="Disordered" evidence="1">
    <location>
        <begin position="589"/>
        <end position="617"/>
    </location>
</feature>
<sequence length="617" mass="70241">MDDDTNKSLCLKRKIKLPLPGVVAAKDSLVDVFNSLMRKAARAKLLELGIADASTLLESSMVKAELMWIAFHSTNVFSTLKTHSIRYLAIWIQLICVGWGIVGEVSLSWMDDLNITIEEYIRLKEEKAQKREKVFNWKTAKYGKIWYDEDVLDFRSVETEFPAIIFNDSFTSNETPSCEPTVTIVYNDALTSKSNFSTKPTLCPKHIDKFDLKDETSLSEYDEVEQSVLYFNDLFPFNIVYPDDQKSDKGNDENEIDMIQSSGGNENTNKLLKESHDKIRKVFIMGSFIMGLNVNIVAWNHFVNGMLFNLIKNLYKPFGISFDPKRYYKDGDCARMLRRPRREIHRVQVFDFGGLPDLMAEGLSTRMMMEHRDAQGFGEVVLDLDTPGALQFQLGGVRRRMSWREFILALGLHSAEEMQTAGTAPYTFIRDPMLRLCHRLITCSIAGRSQAPKKGSMISGGQYVACLAEHFGLLVEERLQGLTLIALALPIIDMAELVRLQLCVGLMTLGHGYPQDLLGRREAVPPPPRTQGERIAWLEEEVHDLRKALQGQREVLDSMAHDFSRFSTWIVTSLAQLMDRAGVPYTRYSESPVEYQRRTKQRTNEPSTSTTPQEPDP</sequence>
<feature type="compositionally biased region" description="Polar residues" evidence="1">
    <location>
        <begin position="604"/>
        <end position="617"/>
    </location>
</feature>
<keyword evidence="3" id="KW-1185">Reference proteome</keyword>
<organism evidence="2 3">
    <name type="scientific">Tanacetum coccineum</name>
    <dbReference type="NCBI Taxonomy" id="301880"/>
    <lineage>
        <taxon>Eukaryota</taxon>
        <taxon>Viridiplantae</taxon>
        <taxon>Streptophyta</taxon>
        <taxon>Embryophyta</taxon>
        <taxon>Tracheophyta</taxon>
        <taxon>Spermatophyta</taxon>
        <taxon>Magnoliopsida</taxon>
        <taxon>eudicotyledons</taxon>
        <taxon>Gunneridae</taxon>
        <taxon>Pentapetalae</taxon>
        <taxon>asterids</taxon>
        <taxon>campanulids</taxon>
        <taxon>Asterales</taxon>
        <taxon>Asteraceae</taxon>
        <taxon>Asteroideae</taxon>
        <taxon>Anthemideae</taxon>
        <taxon>Anthemidinae</taxon>
        <taxon>Tanacetum</taxon>
    </lineage>
</organism>
<protein>
    <submittedName>
        <fullName evidence="2">Uncharacterized protein</fullName>
    </submittedName>
</protein>
<evidence type="ECO:0000313" key="2">
    <source>
        <dbReference type="EMBL" id="GJS97102.1"/>
    </source>
</evidence>
<feature type="compositionally biased region" description="Polar residues" evidence="1">
    <location>
        <begin position="259"/>
        <end position="269"/>
    </location>
</feature>
<feature type="region of interest" description="Disordered" evidence="1">
    <location>
        <begin position="246"/>
        <end position="269"/>
    </location>
</feature>
<reference evidence="2" key="2">
    <citation type="submission" date="2022-01" db="EMBL/GenBank/DDBJ databases">
        <authorList>
            <person name="Yamashiro T."/>
            <person name="Shiraishi A."/>
            <person name="Satake H."/>
            <person name="Nakayama K."/>
        </authorList>
    </citation>
    <scope>NUCLEOTIDE SEQUENCE</scope>
</reference>
<evidence type="ECO:0000256" key="1">
    <source>
        <dbReference type="SAM" id="MobiDB-lite"/>
    </source>
</evidence>
<dbReference type="EMBL" id="BQNB010011936">
    <property type="protein sequence ID" value="GJS97102.1"/>
    <property type="molecule type" value="Genomic_DNA"/>
</dbReference>
<comment type="caution">
    <text evidence="2">The sequence shown here is derived from an EMBL/GenBank/DDBJ whole genome shotgun (WGS) entry which is preliminary data.</text>
</comment>
<dbReference type="Proteomes" id="UP001151760">
    <property type="component" value="Unassembled WGS sequence"/>
</dbReference>
<proteinExistence type="predicted"/>
<accession>A0ABQ5A741</accession>
<reference evidence="2" key="1">
    <citation type="journal article" date="2022" name="Int. J. Mol. Sci.">
        <title>Draft Genome of Tanacetum Coccineum: Genomic Comparison of Closely Related Tanacetum-Family Plants.</title>
        <authorList>
            <person name="Yamashiro T."/>
            <person name="Shiraishi A."/>
            <person name="Nakayama K."/>
            <person name="Satake H."/>
        </authorList>
    </citation>
    <scope>NUCLEOTIDE SEQUENCE</scope>
</reference>